<accession>A0A833R0H2</accession>
<feature type="domain" description="FHA" evidence="3">
    <location>
        <begin position="37"/>
        <end position="94"/>
    </location>
</feature>
<comment type="subcellular location">
    <subcellularLocation>
        <location evidence="1">Nucleus</location>
    </subcellularLocation>
</comment>
<dbReference type="GO" id="GO:0005634">
    <property type="term" value="C:nucleus"/>
    <property type="evidence" value="ECO:0007669"/>
    <property type="project" value="UniProtKB-SubCell"/>
</dbReference>
<sequence>MTTIGDGVGPSNAEVLVPAFAKLQGENFEYYMRKYSIMLGRNSKKKSVDLDLRDLGGGMGISRHHARIYYDFTFRCFALEVIGRKGCIIKNVLFMPGNPPIKLDSQDLLQIGEVRYSCEF</sequence>
<evidence type="ECO:0000256" key="1">
    <source>
        <dbReference type="ARBA" id="ARBA00004123"/>
    </source>
</evidence>
<dbReference type="InterPro" id="IPR000253">
    <property type="entry name" value="FHA_dom"/>
</dbReference>
<dbReference type="OrthoDB" id="691130at2759"/>
<dbReference type="InterPro" id="IPR008984">
    <property type="entry name" value="SMAD_FHA_dom_sf"/>
</dbReference>
<dbReference type="AlphaFoldDB" id="A0A833R0H2"/>
<proteinExistence type="predicted"/>
<dbReference type="FunFam" id="2.60.200.20:FF:000014">
    <property type="entry name" value="FHA domain-containing protein FHA2"/>
    <property type="match status" value="1"/>
</dbReference>
<dbReference type="InterPro" id="IPR045178">
    <property type="entry name" value="Fhl1/FHA1"/>
</dbReference>
<dbReference type="SUPFAM" id="SSF49879">
    <property type="entry name" value="SMAD/FHA domain"/>
    <property type="match status" value="1"/>
</dbReference>
<evidence type="ECO:0000259" key="3">
    <source>
        <dbReference type="PROSITE" id="PS50006"/>
    </source>
</evidence>
<dbReference type="PROSITE" id="PS50006">
    <property type="entry name" value="FHA_DOMAIN"/>
    <property type="match status" value="1"/>
</dbReference>
<dbReference type="PANTHER" id="PTHR21712:SF29">
    <property type="entry name" value="PRE-RRNA-PROCESSING PROTEIN FHL1"/>
    <property type="match status" value="1"/>
</dbReference>
<dbReference type="Pfam" id="PF00498">
    <property type="entry name" value="FHA"/>
    <property type="match status" value="1"/>
</dbReference>
<comment type="caution">
    <text evidence="4">The sequence shown here is derived from an EMBL/GenBank/DDBJ whole genome shotgun (WGS) entry which is preliminary data.</text>
</comment>
<keyword evidence="5" id="KW-1185">Reference proteome</keyword>
<keyword evidence="2" id="KW-0539">Nucleus</keyword>
<organism evidence="4 5">
    <name type="scientific">Carex littledalei</name>
    <dbReference type="NCBI Taxonomy" id="544730"/>
    <lineage>
        <taxon>Eukaryota</taxon>
        <taxon>Viridiplantae</taxon>
        <taxon>Streptophyta</taxon>
        <taxon>Embryophyta</taxon>
        <taxon>Tracheophyta</taxon>
        <taxon>Spermatophyta</taxon>
        <taxon>Magnoliopsida</taxon>
        <taxon>Liliopsida</taxon>
        <taxon>Poales</taxon>
        <taxon>Cyperaceae</taxon>
        <taxon>Cyperoideae</taxon>
        <taxon>Cariceae</taxon>
        <taxon>Carex</taxon>
        <taxon>Carex subgen. Euthyceras</taxon>
    </lineage>
</organism>
<dbReference type="EMBL" id="SWLB01000017">
    <property type="protein sequence ID" value="KAF3327724.1"/>
    <property type="molecule type" value="Genomic_DNA"/>
</dbReference>
<evidence type="ECO:0000313" key="5">
    <source>
        <dbReference type="Proteomes" id="UP000623129"/>
    </source>
</evidence>
<dbReference type="PANTHER" id="PTHR21712">
    <property type="entry name" value="PRE-RRNA-PROCESSING PROTEIN FHL1"/>
    <property type="match status" value="1"/>
</dbReference>
<dbReference type="GO" id="GO:0043565">
    <property type="term" value="F:sequence-specific DNA binding"/>
    <property type="evidence" value="ECO:0007669"/>
    <property type="project" value="TreeGrafter"/>
</dbReference>
<name>A0A833R0H2_9POAL</name>
<reference evidence="4" key="1">
    <citation type="submission" date="2020-01" db="EMBL/GenBank/DDBJ databases">
        <title>Genome sequence of Kobresia littledalei, the first chromosome-level genome in the family Cyperaceae.</title>
        <authorList>
            <person name="Qu G."/>
        </authorList>
    </citation>
    <scope>NUCLEOTIDE SEQUENCE</scope>
    <source>
        <strain evidence="4">C.B.Clarke</strain>
        <tissue evidence="4">Leaf</tissue>
    </source>
</reference>
<gene>
    <name evidence="4" type="ORF">FCM35_KLT07842</name>
</gene>
<evidence type="ECO:0000313" key="4">
    <source>
        <dbReference type="EMBL" id="KAF3327724.1"/>
    </source>
</evidence>
<dbReference type="CDD" id="cd22701">
    <property type="entry name" value="FHA_FKH1-like"/>
    <property type="match status" value="1"/>
</dbReference>
<dbReference type="Gene3D" id="2.60.200.20">
    <property type="match status" value="1"/>
</dbReference>
<dbReference type="Proteomes" id="UP000623129">
    <property type="component" value="Unassembled WGS sequence"/>
</dbReference>
<dbReference type="GO" id="GO:0060962">
    <property type="term" value="P:regulation of ribosomal protein gene transcription by RNA polymerase II"/>
    <property type="evidence" value="ECO:0007669"/>
    <property type="project" value="InterPro"/>
</dbReference>
<evidence type="ECO:0000256" key="2">
    <source>
        <dbReference type="ARBA" id="ARBA00023242"/>
    </source>
</evidence>
<protein>
    <submittedName>
        <fullName evidence="4">SMAD/FHA domain-containing protein isoform 2</fullName>
    </submittedName>
</protein>